<feature type="region of interest" description="Disordered" evidence="1">
    <location>
        <begin position="10"/>
        <end position="77"/>
    </location>
</feature>
<evidence type="ECO:0000313" key="2">
    <source>
        <dbReference type="EMBL" id="KAH9835638.1"/>
    </source>
</evidence>
<dbReference type="Proteomes" id="UP000814176">
    <property type="component" value="Unassembled WGS sequence"/>
</dbReference>
<organism evidence="2 3">
    <name type="scientific">Rhodofomes roseus</name>
    <dbReference type="NCBI Taxonomy" id="34475"/>
    <lineage>
        <taxon>Eukaryota</taxon>
        <taxon>Fungi</taxon>
        <taxon>Dikarya</taxon>
        <taxon>Basidiomycota</taxon>
        <taxon>Agaricomycotina</taxon>
        <taxon>Agaricomycetes</taxon>
        <taxon>Polyporales</taxon>
        <taxon>Rhodofomes</taxon>
    </lineage>
</organism>
<feature type="region of interest" description="Disordered" evidence="1">
    <location>
        <begin position="154"/>
        <end position="224"/>
    </location>
</feature>
<dbReference type="EMBL" id="JADCUA010000012">
    <property type="protein sequence ID" value="KAH9835638.1"/>
    <property type="molecule type" value="Genomic_DNA"/>
</dbReference>
<feature type="compositionally biased region" description="Polar residues" evidence="1">
    <location>
        <begin position="187"/>
        <end position="200"/>
    </location>
</feature>
<accession>A0ABQ8KDY9</accession>
<proteinExistence type="predicted"/>
<comment type="caution">
    <text evidence="2">The sequence shown here is derived from an EMBL/GenBank/DDBJ whole genome shotgun (WGS) entry which is preliminary data.</text>
</comment>
<feature type="compositionally biased region" description="Polar residues" evidence="1">
    <location>
        <begin position="161"/>
        <end position="172"/>
    </location>
</feature>
<evidence type="ECO:0000313" key="3">
    <source>
        <dbReference type="Proteomes" id="UP000814176"/>
    </source>
</evidence>
<keyword evidence="3" id="KW-1185">Reference proteome</keyword>
<dbReference type="GeneID" id="72009421"/>
<evidence type="ECO:0000256" key="1">
    <source>
        <dbReference type="SAM" id="MobiDB-lite"/>
    </source>
</evidence>
<protein>
    <submittedName>
        <fullName evidence="2">Uncharacterized protein</fullName>
    </submittedName>
</protein>
<dbReference type="RefSeq" id="XP_047778015.1">
    <property type="nucleotide sequence ID" value="XM_047928689.1"/>
</dbReference>
<sequence length="224" mass="24186">MHHAVLYAGPLTCGGSNGAANGGARVDGWTGRNRQRAGDGNAHTGDRPGKGNNRQAHASERANAGGKSGRAGGTRRLRTRIRSRLGRCPGPPPYAIADFPRPTFLDAALRVTYTIRPLTSCAVQYLLRTVSTSSYGHRKCAAHRTLAAQPCKMSARPSAHQPGQSISAQQCLHPSHRRHRLHIDIAASSNQSPRSSQLIQPSHRRRPRPAPRMAHTFQPSIDNG</sequence>
<name>A0ABQ8KDY9_9APHY</name>
<gene>
    <name evidence="2" type="ORF">C8Q71DRAFT_89218</name>
</gene>
<reference evidence="2 3" key="1">
    <citation type="journal article" date="2021" name="Environ. Microbiol.">
        <title>Gene family expansions and transcriptome signatures uncover fungal adaptations to wood decay.</title>
        <authorList>
            <person name="Hage H."/>
            <person name="Miyauchi S."/>
            <person name="Viragh M."/>
            <person name="Drula E."/>
            <person name="Min B."/>
            <person name="Chaduli D."/>
            <person name="Navarro D."/>
            <person name="Favel A."/>
            <person name="Norest M."/>
            <person name="Lesage-Meessen L."/>
            <person name="Balint B."/>
            <person name="Merenyi Z."/>
            <person name="de Eugenio L."/>
            <person name="Morin E."/>
            <person name="Martinez A.T."/>
            <person name="Baldrian P."/>
            <person name="Stursova M."/>
            <person name="Martinez M.J."/>
            <person name="Novotny C."/>
            <person name="Magnuson J.K."/>
            <person name="Spatafora J.W."/>
            <person name="Maurice S."/>
            <person name="Pangilinan J."/>
            <person name="Andreopoulos W."/>
            <person name="LaButti K."/>
            <person name="Hundley H."/>
            <person name="Na H."/>
            <person name="Kuo A."/>
            <person name="Barry K."/>
            <person name="Lipzen A."/>
            <person name="Henrissat B."/>
            <person name="Riley R."/>
            <person name="Ahrendt S."/>
            <person name="Nagy L.G."/>
            <person name="Grigoriev I.V."/>
            <person name="Martin F."/>
            <person name="Rosso M.N."/>
        </authorList>
    </citation>
    <scope>NUCLEOTIDE SEQUENCE [LARGE SCALE GENOMIC DNA]</scope>
    <source>
        <strain evidence="2 3">CIRM-BRFM 1785</strain>
    </source>
</reference>